<feature type="binding site" evidence="8">
    <location>
        <position position="556"/>
    </location>
    <ligand>
        <name>Fe cation</name>
        <dbReference type="ChEBI" id="CHEBI:24875"/>
    </ligand>
</feature>
<comment type="subcellular location">
    <subcellularLocation>
        <location evidence="2">Cell envelope</location>
    </subcellularLocation>
</comment>
<dbReference type="InterPro" id="IPR050867">
    <property type="entry name" value="NiFe/NiFeSe_hydrgnase_LSU"/>
</dbReference>
<comment type="cofactor">
    <cofactor evidence="1 8">
        <name>Ni(2+)</name>
        <dbReference type="ChEBI" id="CHEBI:49786"/>
    </cofactor>
</comment>
<comment type="cofactor">
    <cofactor evidence="8">
        <name>Fe cation</name>
        <dbReference type="ChEBI" id="CHEBI:24875"/>
    </cofactor>
</comment>
<dbReference type="GO" id="GO:0008901">
    <property type="term" value="F:ferredoxin hydrogenase activity"/>
    <property type="evidence" value="ECO:0007669"/>
    <property type="project" value="InterPro"/>
</dbReference>
<keyword evidence="8" id="KW-0408">Iron</keyword>
<dbReference type="InterPro" id="IPR001501">
    <property type="entry name" value="Ni-dep_hyd_lsu"/>
</dbReference>
<dbReference type="STRING" id="1395513.P343_11385"/>
<dbReference type="InterPro" id="IPR018194">
    <property type="entry name" value="Ni-dep_hyd_lsu_Ni_BS"/>
</dbReference>
<keyword evidence="5 8" id="KW-0533">Nickel</keyword>
<evidence type="ECO:0000256" key="4">
    <source>
        <dbReference type="ARBA" id="ARBA00011771"/>
    </source>
</evidence>
<evidence type="ECO:0000256" key="1">
    <source>
        <dbReference type="ARBA" id="ARBA00001967"/>
    </source>
</evidence>
<dbReference type="FunFam" id="1.10.645.10:FF:000002">
    <property type="entry name" value="Hydrogenase 2 large subunit"/>
    <property type="match status" value="1"/>
</dbReference>
<dbReference type="AlphaFoldDB" id="V6J4C1"/>
<comment type="caution">
    <text evidence="10">The sequence shown here is derived from an EMBL/GenBank/DDBJ whole genome shotgun (WGS) entry which is preliminary data.</text>
</comment>
<dbReference type="GO" id="GO:0033748">
    <property type="term" value="F:hydrogenase (acceptor) activity"/>
    <property type="evidence" value="ECO:0007669"/>
    <property type="project" value="UniProtKB-EC"/>
</dbReference>
<dbReference type="PROSITE" id="PS00508">
    <property type="entry name" value="NI_HGENASE_L_2"/>
    <property type="match status" value="1"/>
</dbReference>
<keyword evidence="6 8" id="KW-0479">Metal-binding</keyword>
<reference evidence="10 11" key="1">
    <citation type="journal article" date="2013" name="Genome Announc.">
        <title>Genome Sequence of Sporolactobacillus laevolacticus DSM442, an Efficient Polymer-Grade D-Lactate Producer from Agricultural Waste Cottonseed as a Nitrogen Source.</title>
        <authorList>
            <person name="Wang H."/>
            <person name="Wang L."/>
            <person name="Ju J."/>
            <person name="Yu B."/>
            <person name="Ma Y."/>
        </authorList>
    </citation>
    <scope>NUCLEOTIDE SEQUENCE [LARGE SCALE GENOMIC DNA]</scope>
    <source>
        <strain evidence="10 11">DSM 442</strain>
    </source>
</reference>
<name>V6J4C1_9BACL</name>
<evidence type="ECO:0000256" key="5">
    <source>
        <dbReference type="ARBA" id="ARBA00022596"/>
    </source>
</evidence>
<dbReference type="Pfam" id="PF00374">
    <property type="entry name" value="NiFeSe_Hases"/>
    <property type="match status" value="1"/>
</dbReference>
<comment type="subunit">
    <text evidence="4">Heterodimer of a large and a small subunit.</text>
</comment>
<gene>
    <name evidence="10" type="ORF">P343_11385</name>
</gene>
<evidence type="ECO:0000313" key="11">
    <source>
        <dbReference type="Proteomes" id="UP000018296"/>
    </source>
</evidence>
<dbReference type="PROSITE" id="PS00507">
    <property type="entry name" value="NI_HGENASE_L_1"/>
    <property type="match status" value="1"/>
</dbReference>
<dbReference type="eggNOG" id="COG0374">
    <property type="taxonomic scope" value="Bacteria"/>
</dbReference>
<proteinExistence type="inferred from homology"/>
<evidence type="ECO:0000256" key="9">
    <source>
        <dbReference type="RuleBase" id="RU003896"/>
    </source>
</evidence>
<protein>
    <submittedName>
        <fullName evidence="10">Hydrogenase 2 large subunit</fullName>
        <ecNumber evidence="10">1.12.99.6</ecNumber>
    </submittedName>
</protein>
<evidence type="ECO:0000256" key="7">
    <source>
        <dbReference type="ARBA" id="ARBA00023002"/>
    </source>
</evidence>
<comment type="similarity">
    <text evidence="3 9">Belongs to the [NiFe]/[NiFeSe] hydrogenase large subunit family.</text>
</comment>
<evidence type="ECO:0000256" key="8">
    <source>
        <dbReference type="PIRSR" id="PIRSR601501-1"/>
    </source>
</evidence>
<evidence type="ECO:0000313" key="10">
    <source>
        <dbReference type="EMBL" id="EST11569.1"/>
    </source>
</evidence>
<dbReference type="InterPro" id="IPR029014">
    <property type="entry name" value="NiFe-Hase_large"/>
</dbReference>
<evidence type="ECO:0000256" key="6">
    <source>
        <dbReference type="ARBA" id="ARBA00022723"/>
    </source>
</evidence>
<keyword evidence="8" id="KW-0460">Magnesium</keyword>
<accession>V6J4C1</accession>
<dbReference type="OrthoDB" id="9761717at2"/>
<keyword evidence="11" id="KW-1185">Reference proteome</keyword>
<feature type="binding site" evidence="8">
    <location>
        <position position="42"/>
    </location>
    <ligand>
        <name>Mg(2+)</name>
        <dbReference type="ChEBI" id="CHEBI:18420"/>
    </ligand>
</feature>
<dbReference type="EC" id="1.12.99.6" evidence="10"/>
<keyword evidence="7 9" id="KW-0560">Oxidoreductase</keyword>
<dbReference type="SUPFAM" id="SSF56762">
    <property type="entry name" value="HydB/Nqo4-like"/>
    <property type="match status" value="1"/>
</dbReference>
<dbReference type="GO" id="GO:0016151">
    <property type="term" value="F:nickel cation binding"/>
    <property type="evidence" value="ECO:0007669"/>
    <property type="project" value="InterPro"/>
</dbReference>
<dbReference type="Proteomes" id="UP000018296">
    <property type="component" value="Unassembled WGS sequence"/>
</dbReference>
<dbReference type="RefSeq" id="WP_023510524.1">
    <property type="nucleotide sequence ID" value="NZ_AWTC01000010.1"/>
</dbReference>
<feature type="binding site" evidence="8">
    <location>
        <position position="553"/>
    </location>
    <ligand>
        <name>Ni(2+)</name>
        <dbReference type="ChEBI" id="CHEBI:49786"/>
    </ligand>
</feature>
<dbReference type="Gene3D" id="1.10.645.10">
    <property type="entry name" value="Cytochrome-c3 Hydrogenase, chain B"/>
    <property type="match status" value="1"/>
</dbReference>
<evidence type="ECO:0000256" key="3">
    <source>
        <dbReference type="ARBA" id="ARBA00009292"/>
    </source>
</evidence>
<feature type="binding site" evidence="8">
    <location>
        <position position="61"/>
    </location>
    <ligand>
        <name>Ni(2+)</name>
        <dbReference type="ChEBI" id="CHEBI:49786"/>
    </ligand>
</feature>
<dbReference type="GO" id="GO:0030313">
    <property type="term" value="C:cell envelope"/>
    <property type="evidence" value="ECO:0007669"/>
    <property type="project" value="UniProtKB-SubCell"/>
</dbReference>
<dbReference type="PANTHER" id="PTHR42958">
    <property type="entry name" value="HYDROGENASE-2 LARGE CHAIN"/>
    <property type="match status" value="1"/>
</dbReference>
<dbReference type="PATRIC" id="fig|1395513.3.peg.2300"/>
<feature type="binding site" evidence="8">
    <location>
        <position position="64"/>
    </location>
    <ligand>
        <name>Fe cation</name>
        <dbReference type="ChEBI" id="CHEBI:24875"/>
    </ligand>
</feature>
<evidence type="ECO:0000256" key="2">
    <source>
        <dbReference type="ARBA" id="ARBA00004196"/>
    </source>
</evidence>
<organism evidence="10 11">
    <name type="scientific">Sporolactobacillus laevolacticus DSM 442</name>
    <dbReference type="NCBI Taxonomy" id="1395513"/>
    <lineage>
        <taxon>Bacteria</taxon>
        <taxon>Bacillati</taxon>
        <taxon>Bacillota</taxon>
        <taxon>Bacilli</taxon>
        <taxon>Bacillales</taxon>
        <taxon>Sporolactobacillaceae</taxon>
        <taxon>Sporolactobacillus</taxon>
    </lineage>
</organism>
<dbReference type="PANTHER" id="PTHR42958:SF2">
    <property type="entry name" value="UPTAKE HYDROGENASE LARGE SUBUNIT"/>
    <property type="match status" value="1"/>
</dbReference>
<feature type="binding site" evidence="8">
    <location>
        <position position="64"/>
    </location>
    <ligand>
        <name>Ni(2+)</name>
        <dbReference type="ChEBI" id="CHEBI:49786"/>
    </ligand>
</feature>
<feature type="binding site" evidence="8">
    <location>
        <position position="559"/>
    </location>
    <ligand>
        <name>Mg(2+)</name>
        <dbReference type="ChEBI" id="CHEBI:18420"/>
    </ligand>
</feature>
<dbReference type="EMBL" id="AWTC01000010">
    <property type="protein sequence ID" value="EST11569.1"/>
    <property type="molecule type" value="Genomic_DNA"/>
</dbReference>
<sequence length="574" mass="64168">MSKRIVVDPVTRIEGHLRIEADVQNGKITDAFSSGTAIRGIELVVKNRDPRDVWGYVQRICGVCTSSHALASIRAVEDALDIHIPHNASLIRNMMNGALNLHDHIVHFYHLHAFDWVDAISVLKADPKETSRIAQSISPWPNSSPGYFKSVQDKIKRVADSGQLGIFANGYWGHSAYKLPPEVNLLAVAHYLEALDWQKEIVKIHTIFGGKNPHPHYLVGGMATPLDINMDNGIHSEKLEQIDQLITQAHDFIHQVYIPDLMAIASYYKDWGSKEIGGGLNNYLCYGDFSTKDIRDTKLYRSPRGIILNGNMNEILDVDPHDLNQVSERIDHSWYTYDGKDTGSRHPWKGSTEMNYSGPKPPYEYLDTNKKYSWIKSPRWKSHPMETGPLARLMVGYAANKGDYRAIADDALKKLKLPLSAMHSALGRTLARGLDAGMIVGWMRDDFNQLISNIRQGDQTTFDNSKWEPKTWPDHAFGAGTSEAPRGALGHWIEIKNGKTANYQAVVPTTWNASPRDSADVLGAYESSLRGVPVADPKNPLEILRVVHSFDPCLACAVHLTDLTDQSKTSIHVQ</sequence>